<comment type="caution">
    <text evidence="1">The sequence shown here is derived from an EMBL/GenBank/DDBJ whole genome shotgun (WGS) entry which is preliminary data.</text>
</comment>
<dbReference type="PANTHER" id="PTHR45737:SF6">
    <property type="entry name" value="VON WILLEBRAND FACTOR A DOMAIN-CONTAINING PROTEIN 5A"/>
    <property type="match status" value="1"/>
</dbReference>
<dbReference type="Proteomes" id="UP000268093">
    <property type="component" value="Unassembled WGS sequence"/>
</dbReference>
<organism evidence="1 2">
    <name type="scientific">Jimgerdemannia flammicorona</name>
    <dbReference type="NCBI Taxonomy" id="994334"/>
    <lineage>
        <taxon>Eukaryota</taxon>
        <taxon>Fungi</taxon>
        <taxon>Fungi incertae sedis</taxon>
        <taxon>Mucoromycota</taxon>
        <taxon>Mucoromycotina</taxon>
        <taxon>Endogonomycetes</taxon>
        <taxon>Endogonales</taxon>
        <taxon>Endogonaceae</taxon>
        <taxon>Jimgerdemannia</taxon>
    </lineage>
</organism>
<reference evidence="1 2" key="1">
    <citation type="journal article" date="2018" name="New Phytol.">
        <title>Phylogenomics of Endogonaceae and evolution of mycorrhizas within Mucoromycota.</title>
        <authorList>
            <person name="Chang Y."/>
            <person name="Desiro A."/>
            <person name="Na H."/>
            <person name="Sandor L."/>
            <person name="Lipzen A."/>
            <person name="Clum A."/>
            <person name="Barry K."/>
            <person name="Grigoriev I.V."/>
            <person name="Martin F.M."/>
            <person name="Stajich J.E."/>
            <person name="Smith M.E."/>
            <person name="Bonito G."/>
            <person name="Spatafora J.W."/>
        </authorList>
    </citation>
    <scope>NUCLEOTIDE SEQUENCE [LARGE SCALE GENOMIC DNA]</scope>
    <source>
        <strain evidence="1 2">GMNB39</strain>
    </source>
</reference>
<gene>
    <name evidence="1" type="ORF">BC936DRAFT_144196</name>
</gene>
<dbReference type="AlphaFoldDB" id="A0A432ZYI8"/>
<protein>
    <submittedName>
        <fullName evidence="1">Uncharacterized protein</fullName>
    </submittedName>
</protein>
<dbReference type="EMBL" id="RBNI01031037">
    <property type="protein sequence ID" value="RUO95383.1"/>
    <property type="molecule type" value="Genomic_DNA"/>
</dbReference>
<keyword evidence="2" id="KW-1185">Reference proteome</keyword>
<proteinExistence type="predicted"/>
<dbReference type="PANTHER" id="PTHR45737">
    <property type="entry name" value="VON WILLEBRAND FACTOR A DOMAIN-CONTAINING PROTEIN 5A"/>
    <property type="match status" value="1"/>
</dbReference>
<evidence type="ECO:0000313" key="1">
    <source>
        <dbReference type="EMBL" id="RUO95383.1"/>
    </source>
</evidence>
<name>A0A432ZYI8_9FUNG</name>
<feature type="non-terminal residue" evidence="1">
    <location>
        <position position="333"/>
    </location>
</feature>
<feature type="non-terminal residue" evidence="1">
    <location>
        <position position="1"/>
    </location>
</feature>
<sequence>VNWTEDGQKINALGVSTNKTLSFFNKDIKLDHSDTKDRLPTIRQTPHYIPVILAHSRLIVYCFLAPGQTPCGKILLEGQIGNELITDEITVERVDQGDLIHTLAAQQMITSIEEETSYLHHTSEGKYKSISPNEKKAEITAMGLQFSLATIYTSFVAVVKNININQCNSFINTTAIQEYLNYTYDSDNDSNKDSDDVEYTTLGGGGRGSSIFSIEYNDDDTCLRGGNKKRDRISHTSDSIHANKRHKNENIMSNPPTLEDLYLLLNFKMFNGAFKVDNKLAILLGFDGGMSDLLDKMKPINSDIQDNNIWITLFVIAFLEVKMLDFKEVWEFI</sequence>
<accession>A0A432ZYI8</accession>
<evidence type="ECO:0000313" key="2">
    <source>
        <dbReference type="Proteomes" id="UP000268093"/>
    </source>
</evidence>
<dbReference type="OrthoDB" id="1729737at2759"/>